<dbReference type="PANTHER" id="PTHR13903">
    <property type="entry name" value="PIRIN-RELATED"/>
    <property type="match status" value="1"/>
</dbReference>
<evidence type="ECO:0008006" key="7">
    <source>
        <dbReference type="Google" id="ProtNLM"/>
    </source>
</evidence>
<dbReference type="PANTHER" id="PTHR13903:SF8">
    <property type="entry name" value="PIRIN"/>
    <property type="match status" value="1"/>
</dbReference>
<dbReference type="InterPro" id="IPR003829">
    <property type="entry name" value="Pirin_N_dom"/>
</dbReference>
<dbReference type="RefSeq" id="WP_057627214.1">
    <property type="nucleotide sequence ID" value="NZ_LDJJ01000015.1"/>
</dbReference>
<keyword evidence="6" id="KW-1185">Reference proteome</keyword>
<dbReference type="SUPFAM" id="SSF51182">
    <property type="entry name" value="RmlC-like cupins"/>
    <property type="match status" value="1"/>
</dbReference>
<organism evidence="5 6">
    <name type="scientific">Stenotrophomonas terrae</name>
    <dbReference type="NCBI Taxonomy" id="405446"/>
    <lineage>
        <taxon>Bacteria</taxon>
        <taxon>Pseudomonadati</taxon>
        <taxon>Pseudomonadota</taxon>
        <taxon>Gammaproteobacteria</taxon>
        <taxon>Lysobacterales</taxon>
        <taxon>Lysobacteraceae</taxon>
        <taxon>Stenotrophomonas</taxon>
    </lineage>
</organism>
<protein>
    <recommendedName>
        <fullName evidence="7">Pirin</fullName>
    </recommendedName>
</protein>
<evidence type="ECO:0000256" key="2">
    <source>
        <dbReference type="RuleBase" id="RU003457"/>
    </source>
</evidence>
<name>A0A0R0CIP2_9GAMM</name>
<comment type="caution">
    <text evidence="5">The sequence shown here is derived from an EMBL/GenBank/DDBJ whole genome shotgun (WGS) entry which is preliminary data.</text>
</comment>
<comment type="similarity">
    <text evidence="1 2">Belongs to the pirin family.</text>
</comment>
<feature type="domain" description="Pirin N-terminal" evidence="3">
    <location>
        <begin position="60"/>
        <end position="148"/>
    </location>
</feature>
<dbReference type="InterPro" id="IPR014710">
    <property type="entry name" value="RmlC-like_jellyroll"/>
</dbReference>
<dbReference type="PATRIC" id="fig|405446.3.peg.409"/>
<feature type="domain" description="Pirin C-terminal" evidence="4">
    <location>
        <begin position="218"/>
        <end position="322"/>
    </location>
</feature>
<gene>
    <name evidence="5" type="ORF">ABB27_05430</name>
</gene>
<dbReference type="Pfam" id="PF02678">
    <property type="entry name" value="Pirin"/>
    <property type="match status" value="1"/>
</dbReference>
<evidence type="ECO:0000259" key="4">
    <source>
        <dbReference type="Pfam" id="PF05726"/>
    </source>
</evidence>
<dbReference type="EMBL" id="LDJJ01000015">
    <property type="protein sequence ID" value="KRG69711.1"/>
    <property type="molecule type" value="Genomic_DNA"/>
</dbReference>
<evidence type="ECO:0000313" key="6">
    <source>
        <dbReference type="Proteomes" id="UP000051863"/>
    </source>
</evidence>
<dbReference type="AlphaFoldDB" id="A0A0R0CIP2"/>
<dbReference type="InterPro" id="IPR011051">
    <property type="entry name" value="RmlC_Cupin_sf"/>
</dbReference>
<accession>A0A0R0CIP2</accession>
<dbReference type="InterPro" id="IPR008778">
    <property type="entry name" value="Pirin_C_dom"/>
</dbReference>
<reference evidence="5 6" key="1">
    <citation type="submission" date="2015-05" db="EMBL/GenBank/DDBJ databases">
        <title>Genome sequencing and analysis of members of genus Stenotrophomonas.</title>
        <authorList>
            <person name="Patil P.P."/>
            <person name="Midha S."/>
            <person name="Patil P.B."/>
        </authorList>
    </citation>
    <scope>NUCLEOTIDE SEQUENCE [LARGE SCALE GENOMIC DNA]</scope>
    <source>
        <strain evidence="5 6">DSM 18941</strain>
    </source>
</reference>
<dbReference type="Proteomes" id="UP000051863">
    <property type="component" value="Unassembled WGS sequence"/>
</dbReference>
<sequence>METIHPIEGNPILESIELSWPWATIDPFLLCAPQIDHYPPGNTAQKLDPEHLQGHRAGNDFANADGYSLYFGKDGLPGFPSHPHLGMETVSILRKGYVDHADSLGNSGRYGPGDVQWMTAGGGIQHAEMFPLLHDDRVNEFELFQIWLNMPGRSKYVAPEYRMMWAEKIPHHVHEGADVTVIAGAYQPMEAPGLPPIEPLPPTQSTWAANPDSELAIWVITLQPGARLTLPPALLQANQRTLYTLAGRGMFVAEQDVGGNHRIRVVAQQALLLENRGTKENTLILMQGVPLQEPAIRSTVYVTNTIAELRQAKLDFQQTGFGGWPWPGREPMHGPGFRRFARYAEDGSEEDPAA</sequence>
<dbReference type="Gene3D" id="2.60.120.10">
    <property type="entry name" value="Jelly Rolls"/>
    <property type="match status" value="2"/>
</dbReference>
<dbReference type="InterPro" id="IPR012093">
    <property type="entry name" value="Pirin"/>
</dbReference>
<evidence type="ECO:0000313" key="5">
    <source>
        <dbReference type="EMBL" id="KRG69711.1"/>
    </source>
</evidence>
<evidence type="ECO:0000256" key="1">
    <source>
        <dbReference type="ARBA" id="ARBA00008416"/>
    </source>
</evidence>
<evidence type="ECO:0000259" key="3">
    <source>
        <dbReference type="Pfam" id="PF02678"/>
    </source>
</evidence>
<dbReference type="Pfam" id="PF05726">
    <property type="entry name" value="Pirin_C"/>
    <property type="match status" value="1"/>
</dbReference>
<proteinExistence type="inferred from homology"/>